<keyword evidence="5" id="KW-0598">Phosphotransferase system</keyword>
<dbReference type="NCBIfam" id="TIGR00830">
    <property type="entry name" value="PTBA"/>
    <property type="match status" value="1"/>
</dbReference>
<evidence type="ECO:0000259" key="7">
    <source>
        <dbReference type="PROSITE" id="PS51093"/>
    </source>
</evidence>
<dbReference type="EMBL" id="JBHSHC010000086">
    <property type="protein sequence ID" value="MFC4767717.1"/>
    <property type="molecule type" value="Genomic_DNA"/>
</dbReference>
<dbReference type="InterPro" id="IPR011055">
    <property type="entry name" value="Dup_hybrid_motif"/>
</dbReference>
<dbReference type="SUPFAM" id="SSF51261">
    <property type="entry name" value="Duplicated hybrid motif"/>
    <property type="match status" value="1"/>
</dbReference>
<keyword evidence="4" id="KW-0808">Transferase</keyword>
<comment type="caution">
    <text evidence="8">The sequence shown here is derived from an EMBL/GenBank/DDBJ whole genome shotgun (WGS) entry which is preliminary data.</text>
</comment>
<gene>
    <name evidence="8" type="ORF">ACFO8Q_10140</name>
</gene>
<dbReference type="Gene3D" id="2.70.70.10">
    <property type="entry name" value="Glucose Permease (Domain IIA)"/>
    <property type="match status" value="1"/>
</dbReference>
<dbReference type="PROSITE" id="PS51093">
    <property type="entry name" value="PTS_EIIA_TYPE_1"/>
    <property type="match status" value="1"/>
</dbReference>
<dbReference type="Pfam" id="PF00358">
    <property type="entry name" value="PTS_EIIA_1"/>
    <property type="match status" value="1"/>
</dbReference>
<dbReference type="PANTHER" id="PTHR45008">
    <property type="entry name" value="PTS SYSTEM GLUCOSE-SPECIFIC EIIA COMPONENT"/>
    <property type="match status" value="1"/>
</dbReference>
<feature type="domain" description="PTS EIIA type-1" evidence="7">
    <location>
        <begin position="25"/>
        <end position="128"/>
    </location>
</feature>
<accession>A0ABV9Q377</accession>
<evidence type="ECO:0000313" key="8">
    <source>
        <dbReference type="EMBL" id="MFC4767717.1"/>
    </source>
</evidence>
<comment type="subcellular location">
    <subcellularLocation>
        <location evidence="1">Cytoplasm</location>
    </subcellularLocation>
</comment>
<dbReference type="PANTHER" id="PTHR45008:SF1">
    <property type="entry name" value="PTS SYSTEM GLUCOSE-SPECIFIC EIIA COMPONENT"/>
    <property type="match status" value="1"/>
</dbReference>
<name>A0ABV9Q377_9BACL</name>
<proteinExistence type="predicted"/>
<keyword evidence="2" id="KW-0813">Transport</keyword>
<evidence type="ECO:0000256" key="3">
    <source>
        <dbReference type="ARBA" id="ARBA00022597"/>
    </source>
</evidence>
<dbReference type="InterPro" id="IPR050890">
    <property type="entry name" value="PTS_EIIA_component"/>
</dbReference>
<evidence type="ECO:0000256" key="5">
    <source>
        <dbReference type="ARBA" id="ARBA00022683"/>
    </source>
</evidence>
<dbReference type="InterPro" id="IPR001127">
    <property type="entry name" value="PTS_EIIA_1_perm"/>
</dbReference>
<evidence type="ECO:0000313" key="9">
    <source>
        <dbReference type="Proteomes" id="UP001596002"/>
    </source>
</evidence>
<keyword evidence="9" id="KW-1185">Reference proteome</keyword>
<dbReference type="RefSeq" id="WP_380025639.1">
    <property type="nucleotide sequence ID" value="NZ_JBHSHC010000086.1"/>
</dbReference>
<keyword evidence="3 8" id="KW-0762">Sugar transport</keyword>
<evidence type="ECO:0000256" key="4">
    <source>
        <dbReference type="ARBA" id="ARBA00022679"/>
    </source>
</evidence>
<organism evidence="8 9">
    <name type="scientific">Effusibacillus consociatus</name>
    <dbReference type="NCBI Taxonomy" id="1117041"/>
    <lineage>
        <taxon>Bacteria</taxon>
        <taxon>Bacillati</taxon>
        <taxon>Bacillota</taxon>
        <taxon>Bacilli</taxon>
        <taxon>Bacillales</taxon>
        <taxon>Alicyclobacillaceae</taxon>
        <taxon>Effusibacillus</taxon>
    </lineage>
</organism>
<keyword evidence="6" id="KW-0418">Kinase</keyword>
<reference evidence="9" key="1">
    <citation type="journal article" date="2019" name="Int. J. Syst. Evol. Microbiol.">
        <title>The Global Catalogue of Microorganisms (GCM) 10K type strain sequencing project: providing services to taxonomists for standard genome sequencing and annotation.</title>
        <authorList>
            <consortium name="The Broad Institute Genomics Platform"/>
            <consortium name="The Broad Institute Genome Sequencing Center for Infectious Disease"/>
            <person name="Wu L."/>
            <person name="Ma J."/>
        </authorList>
    </citation>
    <scope>NUCLEOTIDE SEQUENCE [LARGE SCALE GENOMIC DNA]</scope>
    <source>
        <strain evidence="9">WYCCWR 12678</strain>
    </source>
</reference>
<protein>
    <submittedName>
        <fullName evidence="8">PTS glucose transporter subunit IIA</fullName>
    </submittedName>
</protein>
<sequence length="149" mass="16375">MFFKKKIQVLNPFEGEVVSLDTLPDPVFAQRMMGDGVAVLPVNNRCISPADGTVVTVFPTRHAVVVRTKEDIEVLVHIGLDTVSLKGEGFENHVQPGQKVKAGDLLITFDREAIAQKKSLLSPVIITNLDEKKARIETARGRGLFEVVI</sequence>
<dbReference type="Proteomes" id="UP001596002">
    <property type="component" value="Unassembled WGS sequence"/>
</dbReference>
<evidence type="ECO:0000256" key="6">
    <source>
        <dbReference type="ARBA" id="ARBA00022777"/>
    </source>
</evidence>
<evidence type="ECO:0000256" key="2">
    <source>
        <dbReference type="ARBA" id="ARBA00022448"/>
    </source>
</evidence>
<evidence type="ECO:0000256" key="1">
    <source>
        <dbReference type="ARBA" id="ARBA00004496"/>
    </source>
</evidence>